<organism evidence="2 3">
    <name type="scientific">Penaeus vannamei</name>
    <name type="common">Whiteleg shrimp</name>
    <name type="synonym">Litopenaeus vannamei</name>
    <dbReference type="NCBI Taxonomy" id="6689"/>
    <lineage>
        <taxon>Eukaryota</taxon>
        <taxon>Metazoa</taxon>
        <taxon>Ecdysozoa</taxon>
        <taxon>Arthropoda</taxon>
        <taxon>Crustacea</taxon>
        <taxon>Multicrustacea</taxon>
        <taxon>Malacostraca</taxon>
        <taxon>Eumalacostraca</taxon>
        <taxon>Eucarida</taxon>
        <taxon>Decapoda</taxon>
        <taxon>Dendrobranchiata</taxon>
        <taxon>Penaeoidea</taxon>
        <taxon>Penaeidae</taxon>
        <taxon>Penaeus</taxon>
    </lineage>
</organism>
<evidence type="ECO:0000256" key="1">
    <source>
        <dbReference type="SAM" id="MobiDB-lite"/>
    </source>
</evidence>
<dbReference type="EMBL" id="QCYY01002431">
    <property type="protein sequence ID" value="ROT70406.1"/>
    <property type="molecule type" value="Genomic_DNA"/>
</dbReference>
<evidence type="ECO:0000313" key="2">
    <source>
        <dbReference type="EMBL" id="ROT70406.1"/>
    </source>
</evidence>
<keyword evidence="3" id="KW-1185">Reference proteome</keyword>
<reference evidence="2 3" key="2">
    <citation type="submission" date="2019-01" db="EMBL/GenBank/DDBJ databases">
        <title>The decoding of complex shrimp genome reveals the adaptation for benthos swimmer, frequently molting mechanism and breeding impact on genome.</title>
        <authorList>
            <person name="Sun Y."/>
            <person name="Gao Y."/>
            <person name="Yu Y."/>
        </authorList>
    </citation>
    <scope>NUCLEOTIDE SEQUENCE [LARGE SCALE GENOMIC DNA]</scope>
    <source>
        <tissue evidence="2">Muscle</tissue>
    </source>
</reference>
<feature type="region of interest" description="Disordered" evidence="1">
    <location>
        <begin position="98"/>
        <end position="153"/>
    </location>
</feature>
<proteinExistence type="predicted"/>
<feature type="compositionally biased region" description="Low complexity" evidence="1">
    <location>
        <begin position="7"/>
        <end position="26"/>
    </location>
</feature>
<accession>A0A3R7Q7D6</accession>
<gene>
    <name evidence="2" type="ORF">C7M84_011311</name>
</gene>
<reference evidence="2 3" key="1">
    <citation type="submission" date="2018-04" db="EMBL/GenBank/DDBJ databases">
        <authorList>
            <person name="Zhang X."/>
            <person name="Yuan J."/>
            <person name="Li F."/>
            <person name="Xiang J."/>
        </authorList>
    </citation>
    <scope>NUCLEOTIDE SEQUENCE [LARGE SCALE GENOMIC DNA]</scope>
    <source>
        <tissue evidence="2">Muscle</tissue>
    </source>
</reference>
<feature type="region of interest" description="Disordered" evidence="1">
    <location>
        <begin position="74"/>
        <end position="93"/>
    </location>
</feature>
<protein>
    <submittedName>
        <fullName evidence="2">Uncharacterized protein</fullName>
    </submittedName>
</protein>
<name>A0A3R7Q7D6_PENVA</name>
<comment type="caution">
    <text evidence="2">The sequence shown here is derived from an EMBL/GenBank/DDBJ whole genome shotgun (WGS) entry which is preliminary data.</text>
</comment>
<dbReference type="Proteomes" id="UP000283509">
    <property type="component" value="Unassembled WGS sequence"/>
</dbReference>
<sequence>MGCGVSAATAEEAPPESRWSASRAAEGGSGSNGTSGRDSVSDLTKRRHANDPAMMRELKRYQNIMLLTLLPSITARPSTPTSTPSTPGHEWRRLPATHVVWKHRPRSRQEPPPSARGDGRLPRRGPSAPDHRPAQPAEGEVGGKPERFGPSGDVRRPALGLDLLTLAALYLESRHRVFGNEWHRRPESISNARPSAQIGNTGIARPRRLTPLSSEPSGVAKVGGNAKKRYSFSGVMPAPAGLHLSVNYTQNLDLDESMYMAERARALRPRLRRLNSMDDMMPTPLSTPNNPPQRVTSAPDLSQSHNGRQSFAANLVGYKKRSFGVS</sequence>
<feature type="region of interest" description="Disordered" evidence="1">
    <location>
        <begin position="1"/>
        <end position="54"/>
    </location>
</feature>
<feature type="region of interest" description="Disordered" evidence="1">
    <location>
        <begin position="274"/>
        <end position="306"/>
    </location>
</feature>
<evidence type="ECO:0000313" key="3">
    <source>
        <dbReference type="Proteomes" id="UP000283509"/>
    </source>
</evidence>
<dbReference type="AlphaFoldDB" id="A0A3R7Q7D6"/>
<feature type="compositionally biased region" description="Low complexity" evidence="1">
    <location>
        <begin position="74"/>
        <end position="87"/>
    </location>
</feature>
<feature type="compositionally biased region" description="Polar residues" evidence="1">
    <location>
        <begin position="284"/>
        <end position="306"/>
    </location>
</feature>
<dbReference type="OrthoDB" id="6368941at2759"/>